<keyword evidence="3" id="KW-1185">Reference proteome</keyword>
<reference evidence="2" key="1">
    <citation type="journal article" date="2020" name="Stud. Mycol.">
        <title>101 Dothideomycetes genomes: a test case for predicting lifestyles and emergence of pathogens.</title>
        <authorList>
            <person name="Haridas S."/>
            <person name="Albert R."/>
            <person name="Binder M."/>
            <person name="Bloem J."/>
            <person name="Labutti K."/>
            <person name="Salamov A."/>
            <person name="Andreopoulos B."/>
            <person name="Baker S."/>
            <person name="Barry K."/>
            <person name="Bills G."/>
            <person name="Bluhm B."/>
            <person name="Cannon C."/>
            <person name="Castanera R."/>
            <person name="Culley D."/>
            <person name="Daum C."/>
            <person name="Ezra D."/>
            <person name="Gonzalez J."/>
            <person name="Henrissat B."/>
            <person name="Kuo A."/>
            <person name="Liang C."/>
            <person name="Lipzen A."/>
            <person name="Lutzoni F."/>
            <person name="Magnuson J."/>
            <person name="Mondo S."/>
            <person name="Nolan M."/>
            <person name="Ohm R."/>
            <person name="Pangilinan J."/>
            <person name="Park H.-J."/>
            <person name="Ramirez L."/>
            <person name="Alfaro M."/>
            <person name="Sun H."/>
            <person name="Tritt A."/>
            <person name="Yoshinaga Y."/>
            <person name="Zwiers L.-H."/>
            <person name="Turgeon B."/>
            <person name="Goodwin S."/>
            <person name="Spatafora J."/>
            <person name="Crous P."/>
            <person name="Grigoriev I."/>
        </authorList>
    </citation>
    <scope>NUCLEOTIDE SEQUENCE</scope>
    <source>
        <strain evidence="2">CBS 183.55</strain>
    </source>
</reference>
<accession>A0A6A5RY31</accession>
<dbReference type="Proteomes" id="UP000800082">
    <property type="component" value="Unassembled WGS sequence"/>
</dbReference>
<evidence type="ECO:0000256" key="1">
    <source>
        <dbReference type="SAM" id="MobiDB-lite"/>
    </source>
</evidence>
<feature type="compositionally biased region" description="Low complexity" evidence="1">
    <location>
        <begin position="73"/>
        <end position="91"/>
    </location>
</feature>
<feature type="compositionally biased region" description="Pro residues" evidence="1">
    <location>
        <begin position="37"/>
        <end position="49"/>
    </location>
</feature>
<dbReference type="RefSeq" id="XP_033453653.1">
    <property type="nucleotide sequence ID" value="XM_033597677.1"/>
</dbReference>
<protein>
    <submittedName>
        <fullName evidence="2">Uncharacterized protein</fullName>
    </submittedName>
</protein>
<dbReference type="OrthoDB" id="3782183at2759"/>
<dbReference type="AlphaFoldDB" id="A0A6A5RY31"/>
<dbReference type="GeneID" id="54355344"/>
<proteinExistence type="predicted"/>
<organism evidence="2 3">
    <name type="scientific">Didymella exigua CBS 183.55</name>
    <dbReference type="NCBI Taxonomy" id="1150837"/>
    <lineage>
        <taxon>Eukaryota</taxon>
        <taxon>Fungi</taxon>
        <taxon>Dikarya</taxon>
        <taxon>Ascomycota</taxon>
        <taxon>Pezizomycotina</taxon>
        <taxon>Dothideomycetes</taxon>
        <taxon>Pleosporomycetidae</taxon>
        <taxon>Pleosporales</taxon>
        <taxon>Pleosporineae</taxon>
        <taxon>Didymellaceae</taxon>
        <taxon>Didymella</taxon>
    </lineage>
</organism>
<evidence type="ECO:0000313" key="3">
    <source>
        <dbReference type="Proteomes" id="UP000800082"/>
    </source>
</evidence>
<feature type="compositionally biased region" description="Basic residues" evidence="1">
    <location>
        <begin position="62"/>
        <end position="71"/>
    </location>
</feature>
<dbReference type="EMBL" id="ML978957">
    <property type="protein sequence ID" value="KAF1933405.1"/>
    <property type="molecule type" value="Genomic_DNA"/>
</dbReference>
<sequence>MFGPPWGRNPRDAFNPSDFDYLNPRPRDRHSRSGRHSPPPRSFPVPMPTPTSFTSCPNPHPRSPRSSKPSRHPVPFSDFASRTSSDSTSSDWDWDETYTLDTSEFARIPGLSSRNRHPPAPEFESVAVTLPRPMAQELRQSSDRVLFLPPLVHLRIRLSLPQRGCEDLGVSVPGCMGFEDMTKQIVQCHAGPRMRYSALVEQRGCMVEPPREAALEDLAHRGEVYRNGRREMAVEITVADDGGDWRDVRTPFGGRGPRGGDAEVETVRKREVLRTVFTLCADITSAQTSSLDC</sequence>
<gene>
    <name evidence="2" type="ORF">M421DRAFT_88626</name>
</gene>
<name>A0A6A5RY31_9PLEO</name>
<feature type="region of interest" description="Disordered" evidence="1">
    <location>
        <begin position="1"/>
        <end position="93"/>
    </location>
</feature>
<evidence type="ECO:0000313" key="2">
    <source>
        <dbReference type="EMBL" id="KAF1933405.1"/>
    </source>
</evidence>